<keyword evidence="3" id="KW-1185">Reference proteome</keyword>
<evidence type="ECO:0000313" key="3">
    <source>
        <dbReference type="Proteomes" id="UP001224122"/>
    </source>
</evidence>
<accession>A0ABT9XRQ7</accession>
<evidence type="ECO:0000313" key="2">
    <source>
        <dbReference type="EMBL" id="MDQ0198244.1"/>
    </source>
</evidence>
<dbReference type="Proteomes" id="UP001224122">
    <property type="component" value="Unassembled WGS sequence"/>
</dbReference>
<keyword evidence="1" id="KW-1133">Transmembrane helix</keyword>
<keyword evidence="1" id="KW-0472">Membrane</keyword>
<comment type="caution">
    <text evidence="2">The sequence shown here is derived from an EMBL/GenBank/DDBJ whole genome shotgun (WGS) entry which is preliminary data.</text>
</comment>
<dbReference type="NCBIfam" id="NF041646">
    <property type="entry name" value="VC0807_fam"/>
    <property type="match status" value="1"/>
</dbReference>
<feature type="transmembrane region" description="Helical" evidence="1">
    <location>
        <begin position="156"/>
        <end position="176"/>
    </location>
</feature>
<reference evidence="2 3" key="1">
    <citation type="submission" date="2023-07" db="EMBL/GenBank/DDBJ databases">
        <title>Genomic Encyclopedia of Type Strains, Phase IV (KMG-IV): sequencing the most valuable type-strain genomes for metagenomic binning, comparative biology and taxonomic classification.</title>
        <authorList>
            <person name="Goeker M."/>
        </authorList>
    </citation>
    <scope>NUCLEOTIDE SEQUENCE [LARGE SCALE GENOMIC DNA]</scope>
    <source>
        <strain evidence="2 3">DSM 27594</strain>
    </source>
</reference>
<dbReference type="RefSeq" id="WP_307405826.1">
    <property type="nucleotide sequence ID" value="NZ_JAUSTW010000002.1"/>
</dbReference>
<organism evidence="2 3">
    <name type="scientific">Neobacillus ginsengisoli</name>
    <dbReference type="NCBI Taxonomy" id="904295"/>
    <lineage>
        <taxon>Bacteria</taxon>
        <taxon>Bacillati</taxon>
        <taxon>Bacillota</taxon>
        <taxon>Bacilli</taxon>
        <taxon>Bacillales</taxon>
        <taxon>Bacillaceae</taxon>
        <taxon>Neobacillus</taxon>
    </lineage>
</organism>
<feature type="transmembrane region" description="Helical" evidence="1">
    <location>
        <begin position="182"/>
        <end position="204"/>
    </location>
</feature>
<proteinExistence type="predicted"/>
<gene>
    <name evidence="2" type="ORF">J2S10_001385</name>
</gene>
<feature type="transmembrane region" description="Helical" evidence="1">
    <location>
        <begin position="44"/>
        <end position="64"/>
    </location>
</feature>
<sequence length="211" mass="23736">MQKNSPPSVSSSSVSLRNILIPLGRDILIPYLIYYIAYKSGISIQLAFILGAIWSALTFLLSLIRKRQLDGLALFMLVIMIASLVTSLIAGNPRIMVAKESVISGVLGVLSLASLASKRPAFFYLIKKFFSMNPEEWEQRWDQNAEFRRVLRLMSLVWGAGFTVEAIVRVIIAFMLPIQTSIILSPILMYVAIIVLVLWSRLYIKKPRSVD</sequence>
<dbReference type="EMBL" id="JAUSTW010000002">
    <property type="protein sequence ID" value="MDQ0198244.1"/>
    <property type="molecule type" value="Genomic_DNA"/>
</dbReference>
<name>A0ABT9XRQ7_9BACI</name>
<feature type="transmembrane region" description="Helical" evidence="1">
    <location>
        <begin position="71"/>
        <end position="90"/>
    </location>
</feature>
<protein>
    <submittedName>
        <fullName evidence="2">Intracellular septation protein A</fullName>
    </submittedName>
</protein>
<keyword evidence="1" id="KW-0812">Transmembrane</keyword>
<evidence type="ECO:0000256" key="1">
    <source>
        <dbReference type="SAM" id="Phobius"/>
    </source>
</evidence>
<feature type="transmembrane region" description="Helical" evidence="1">
    <location>
        <begin position="102"/>
        <end position="126"/>
    </location>
</feature>